<organism evidence="3 4">
    <name type="scientific">Solanum commersonii</name>
    <name type="common">Commerson's wild potato</name>
    <name type="synonym">Commerson's nightshade</name>
    <dbReference type="NCBI Taxonomy" id="4109"/>
    <lineage>
        <taxon>Eukaryota</taxon>
        <taxon>Viridiplantae</taxon>
        <taxon>Streptophyta</taxon>
        <taxon>Embryophyta</taxon>
        <taxon>Tracheophyta</taxon>
        <taxon>Spermatophyta</taxon>
        <taxon>Magnoliopsida</taxon>
        <taxon>eudicotyledons</taxon>
        <taxon>Gunneridae</taxon>
        <taxon>Pentapetalae</taxon>
        <taxon>asterids</taxon>
        <taxon>lamiids</taxon>
        <taxon>Solanales</taxon>
        <taxon>Solanaceae</taxon>
        <taxon>Solanoideae</taxon>
        <taxon>Solaneae</taxon>
        <taxon>Solanum</taxon>
    </lineage>
</organism>
<keyword evidence="4" id="KW-1185">Reference proteome</keyword>
<proteinExistence type="predicted"/>
<accession>A0A9J6ASQ4</accession>
<feature type="domain" description="VQ" evidence="2">
    <location>
        <begin position="69"/>
        <end position="95"/>
    </location>
</feature>
<dbReference type="InterPro" id="IPR039607">
    <property type="entry name" value="VQ_8/17/18/20/21/25"/>
</dbReference>
<name>A0A9J6ASQ4_SOLCO</name>
<sequence>MKQITTSATTSPSCCRNNYKMNIDSHSISKLKPKIRIIHIIAPEIIKTDMNIDSHSISKLKPKIRIIHIIAPEIIKTDVENFRDFVQRLTGKNAAREVKGKRAKKERKKIEASPQQQQEDQQHMMVMNMLHQDNSTSNNYRMKEEESSSHEEGIYGSTIENSSNGFLSGFGSMEGFIQDLGHDQYPLFPNFKPTQINMFGEMPLC</sequence>
<dbReference type="GO" id="GO:0005634">
    <property type="term" value="C:nucleus"/>
    <property type="evidence" value="ECO:0007669"/>
    <property type="project" value="TreeGrafter"/>
</dbReference>
<feature type="region of interest" description="Disordered" evidence="1">
    <location>
        <begin position="96"/>
        <end position="120"/>
    </location>
</feature>
<evidence type="ECO:0000259" key="2">
    <source>
        <dbReference type="Pfam" id="PF05678"/>
    </source>
</evidence>
<evidence type="ECO:0000256" key="1">
    <source>
        <dbReference type="SAM" id="MobiDB-lite"/>
    </source>
</evidence>
<dbReference type="PANTHER" id="PTHR33143">
    <property type="entry name" value="F16F4.1 PROTEIN-RELATED"/>
    <property type="match status" value="1"/>
</dbReference>
<dbReference type="EMBL" id="JACXVP010000002">
    <property type="protein sequence ID" value="KAG5627323.1"/>
    <property type="molecule type" value="Genomic_DNA"/>
</dbReference>
<dbReference type="Proteomes" id="UP000824120">
    <property type="component" value="Chromosome 2"/>
</dbReference>
<dbReference type="PANTHER" id="PTHR33143:SF62">
    <property type="entry name" value="VQ MOTIF-CONTAINING PROTEIN 25-LIKE"/>
    <property type="match status" value="1"/>
</dbReference>
<dbReference type="Pfam" id="PF05678">
    <property type="entry name" value="VQ"/>
    <property type="match status" value="1"/>
</dbReference>
<dbReference type="InterPro" id="IPR008889">
    <property type="entry name" value="VQ"/>
</dbReference>
<gene>
    <name evidence="3" type="ORF">H5410_012541</name>
</gene>
<comment type="caution">
    <text evidence="3">The sequence shown here is derived from an EMBL/GenBank/DDBJ whole genome shotgun (WGS) entry which is preliminary data.</text>
</comment>
<dbReference type="OrthoDB" id="693437at2759"/>
<dbReference type="AlphaFoldDB" id="A0A9J6ASQ4"/>
<reference evidence="3 4" key="1">
    <citation type="submission" date="2020-09" db="EMBL/GenBank/DDBJ databases">
        <title>De no assembly of potato wild relative species, Solanum commersonii.</title>
        <authorList>
            <person name="Cho K."/>
        </authorList>
    </citation>
    <scope>NUCLEOTIDE SEQUENCE [LARGE SCALE GENOMIC DNA]</scope>
    <source>
        <strain evidence="3">LZ3.2</strain>
        <tissue evidence="3">Leaf</tissue>
    </source>
</reference>
<evidence type="ECO:0000313" key="3">
    <source>
        <dbReference type="EMBL" id="KAG5627323.1"/>
    </source>
</evidence>
<protein>
    <recommendedName>
        <fullName evidence="2">VQ domain-containing protein</fullName>
    </recommendedName>
</protein>
<evidence type="ECO:0000313" key="4">
    <source>
        <dbReference type="Proteomes" id="UP000824120"/>
    </source>
</evidence>